<sequence>MKKLLFFIAIALICFACNENKTVTVTVTNPAAFERAAEMVEVSMGDVNSKLQLADTSQIVVLDADGQQIPYQITYDEKVIFPVTVQANETAVYTIQPGIPVIFETKTFGRCYPERLDDVAWENELVAFRTYGPALQTTGERAFGYDIWTKYNTTEPVVEARYADELNVEARAKIEELRKIDPEAAEELYRSISYHVDHGNGLDCYKVGPTLGAGASALMLGDTIVYPYCYATQDILDNGPLRFTVKLVYNPLTLKRDSDVIETRMITLDAGSHMNKTVVSYTNLKEVLPVATGIVLHEPDGAVVADAANGYISYVDPTDNVHNDNGKVFVGAVFPASVKEAKVVLFPEKEKKELRGGADGHVLAISDYEPGSEYTYYWGAAWDKADIKTTEAWNRYISEFAKKLHTPLTVTIR</sequence>
<dbReference type="AlphaFoldDB" id="A0A926F6E2"/>
<accession>A0A926F6E2</accession>
<evidence type="ECO:0000313" key="2">
    <source>
        <dbReference type="EMBL" id="MBC8592704.1"/>
    </source>
</evidence>
<gene>
    <name evidence="2" type="ORF">H8744_05455</name>
</gene>
<dbReference type="Proteomes" id="UP000651085">
    <property type="component" value="Unassembled WGS sequence"/>
</dbReference>
<dbReference type="GO" id="GO:0030246">
    <property type="term" value="F:carbohydrate binding"/>
    <property type="evidence" value="ECO:0007669"/>
    <property type="project" value="InterPro"/>
</dbReference>
<keyword evidence="1" id="KW-0732">Signal</keyword>
<feature type="signal peptide" evidence="1">
    <location>
        <begin position="1"/>
        <end position="16"/>
    </location>
</feature>
<reference evidence="2" key="1">
    <citation type="submission" date="2020-08" db="EMBL/GenBank/DDBJ databases">
        <title>Genome public.</title>
        <authorList>
            <person name="Liu C."/>
            <person name="Sun Q."/>
        </authorList>
    </citation>
    <scope>NUCLEOTIDE SEQUENCE</scope>
    <source>
        <strain evidence="2">N12</strain>
    </source>
</reference>
<evidence type="ECO:0000256" key="1">
    <source>
        <dbReference type="SAM" id="SignalP"/>
    </source>
</evidence>
<feature type="chain" id="PRO_5039115379" evidence="1">
    <location>
        <begin position="17"/>
        <end position="413"/>
    </location>
</feature>
<evidence type="ECO:0000313" key="3">
    <source>
        <dbReference type="Proteomes" id="UP000651085"/>
    </source>
</evidence>
<dbReference type="RefSeq" id="WP_262433877.1">
    <property type="nucleotide sequence ID" value="NZ_JACRTF010000001.1"/>
</dbReference>
<keyword evidence="3" id="KW-1185">Reference proteome</keyword>
<dbReference type="GO" id="GO:0003824">
    <property type="term" value="F:catalytic activity"/>
    <property type="evidence" value="ECO:0007669"/>
    <property type="project" value="InterPro"/>
</dbReference>
<dbReference type="EMBL" id="JACRTF010000001">
    <property type="protein sequence ID" value="MBC8592704.1"/>
    <property type="molecule type" value="Genomic_DNA"/>
</dbReference>
<dbReference type="InterPro" id="IPR032342">
    <property type="entry name" value="DUF4861"/>
</dbReference>
<comment type="caution">
    <text evidence="2">The sequence shown here is derived from an EMBL/GenBank/DDBJ whole genome shotgun (WGS) entry which is preliminary data.</text>
</comment>
<dbReference type="InterPro" id="IPR011013">
    <property type="entry name" value="Gal_mutarotase_sf_dom"/>
</dbReference>
<dbReference type="GO" id="GO:0005975">
    <property type="term" value="P:carbohydrate metabolic process"/>
    <property type="evidence" value="ECO:0007669"/>
    <property type="project" value="InterPro"/>
</dbReference>
<proteinExistence type="predicted"/>
<organism evidence="2 3">
    <name type="scientific">Jilunia laotingensis</name>
    <dbReference type="NCBI Taxonomy" id="2763675"/>
    <lineage>
        <taxon>Bacteria</taxon>
        <taxon>Pseudomonadati</taxon>
        <taxon>Bacteroidota</taxon>
        <taxon>Bacteroidia</taxon>
        <taxon>Bacteroidales</taxon>
        <taxon>Bacteroidaceae</taxon>
        <taxon>Jilunia</taxon>
    </lineage>
</organism>
<dbReference type="Pfam" id="PF16153">
    <property type="entry name" value="DUF4861"/>
    <property type="match status" value="1"/>
</dbReference>
<name>A0A926F6E2_9BACT</name>
<protein>
    <submittedName>
        <fullName evidence="2">DUF4861 domain-containing protein</fullName>
    </submittedName>
</protein>
<dbReference type="SUPFAM" id="SSF74650">
    <property type="entry name" value="Galactose mutarotase-like"/>
    <property type="match status" value="1"/>
</dbReference>